<organism evidence="8 9">
    <name type="scientific">Colocasia esculenta</name>
    <name type="common">Wild taro</name>
    <name type="synonym">Arum esculentum</name>
    <dbReference type="NCBI Taxonomy" id="4460"/>
    <lineage>
        <taxon>Eukaryota</taxon>
        <taxon>Viridiplantae</taxon>
        <taxon>Streptophyta</taxon>
        <taxon>Embryophyta</taxon>
        <taxon>Tracheophyta</taxon>
        <taxon>Spermatophyta</taxon>
        <taxon>Magnoliopsida</taxon>
        <taxon>Liliopsida</taxon>
        <taxon>Araceae</taxon>
        <taxon>Aroideae</taxon>
        <taxon>Colocasieae</taxon>
        <taxon>Colocasia</taxon>
    </lineage>
</organism>
<feature type="coiled-coil region" evidence="7">
    <location>
        <begin position="333"/>
        <end position="388"/>
    </location>
</feature>
<feature type="coiled-coil region" evidence="7">
    <location>
        <begin position="158"/>
        <end position="192"/>
    </location>
</feature>
<dbReference type="GO" id="GO:0008270">
    <property type="term" value="F:zinc ion binding"/>
    <property type="evidence" value="ECO:0007669"/>
    <property type="project" value="UniProtKB-KW"/>
</dbReference>
<dbReference type="EC" id="2.3.2.27" evidence="6"/>
<comment type="subcellular location">
    <subcellularLocation>
        <location evidence="1 6">Nucleus</location>
    </subcellularLocation>
</comment>
<dbReference type="GO" id="GO:0005634">
    <property type="term" value="C:nucleus"/>
    <property type="evidence" value="ECO:0007669"/>
    <property type="project" value="UniProtKB-SubCell"/>
</dbReference>
<evidence type="ECO:0000256" key="3">
    <source>
        <dbReference type="ARBA" id="ARBA00022771"/>
    </source>
</evidence>
<dbReference type="OrthoDB" id="10266039at2759"/>
<gene>
    <name evidence="8" type="ORF">Taro_028054</name>
</gene>
<dbReference type="UniPathway" id="UPA00143"/>
<evidence type="ECO:0000256" key="7">
    <source>
        <dbReference type="SAM" id="Coils"/>
    </source>
</evidence>
<evidence type="ECO:0000313" key="9">
    <source>
        <dbReference type="Proteomes" id="UP000652761"/>
    </source>
</evidence>
<dbReference type="GO" id="GO:0061630">
    <property type="term" value="F:ubiquitin protein ligase activity"/>
    <property type="evidence" value="ECO:0007669"/>
    <property type="project" value="UniProtKB-EC"/>
</dbReference>
<feature type="coiled-coil region" evidence="7">
    <location>
        <begin position="432"/>
        <end position="508"/>
    </location>
</feature>
<dbReference type="PANTHER" id="PTHR23163">
    <property type="entry name" value="RING FINGER PROTEIN-RELATED"/>
    <property type="match status" value="1"/>
</dbReference>
<comment type="caution">
    <text evidence="8">The sequence shown here is derived from an EMBL/GenBank/DDBJ whole genome shotgun (WGS) entry which is preliminary data.</text>
</comment>
<comment type="similarity">
    <text evidence="6">Belongs to the BRE1 family.</text>
</comment>
<keyword evidence="6" id="KW-0156">Chromatin regulator</keyword>
<reference evidence="8" key="1">
    <citation type="submission" date="2017-07" db="EMBL/GenBank/DDBJ databases">
        <title>Taro Niue Genome Assembly and Annotation.</title>
        <authorList>
            <person name="Atibalentja N."/>
            <person name="Keating K."/>
            <person name="Fields C.J."/>
        </authorList>
    </citation>
    <scope>NUCLEOTIDE SEQUENCE</scope>
    <source>
        <strain evidence="8">Niue_2</strain>
        <tissue evidence="8">Leaf</tissue>
    </source>
</reference>
<keyword evidence="3 6" id="KW-0863">Zinc-finger</keyword>
<accession>A0A843VQM5</accession>
<comment type="pathway">
    <text evidence="6">Protein modification; protein ubiquitination.</text>
</comment>
<dbReference type="PANTHER" id="PTHR23163:SF0">
    <property type="entry name" value="E3 UBIQUITIN-PROTEIN LIGASE BRE1"/>
    <property type="match status" value="1"/>
</dbReference>
<keyword evidence="5 6" id="KW-0539">Nucleus</keyword>
<dbReference type="GO" id="GO:0016567">
    <property type="term" value="P:protein ubiquitination"/>
    <property type="evidence" value="ECO:0007669"/>
    <property type="project" value="UniProtKB-UniRule"/>
</dbReference>
<keyword evidence="6" id="KW-0808">Transferase</keyword>
<proteinExistence type="inferred from homology"/>
<dbReference type="GO" id="GO:0033503">
    <property type="term" value="C:HULC complex"/>
    <property type="evidence" value="ECO:0007669"/>
    <property type="project" value="TreeGrafter"/>
</dbReference>
<dbReference type="AlphaFoldDB" id="A0A843VQM5"/>
<protein>
    <recommendedName>
        <fullName evidence="6">E3 ubiquitin protein ligase</fullName>
        <ecNumber evidence="6">2.3.2.27</ecNumber>
    </recommendedName>
</protein>
<evidence type="ECO:0000313" key="8">
    <source>
        <dbReference type="EMBL" id="MQL95384.1"/>
    </source>
</evidence>
<dbReference type="EMBL" id="NMUH01001788">
    <property type="protein sequence ID" value="MQL95384.1"/>
    <property type="molecule type" value="Genomic_DNA"/>
</dbReference>
<comment type="catalytic activity">
    <reaction evidence="6">
        <text>S-ubiquitinyl-[E2 ubiquitin-conjugating enzyme]-L-cysteine + [acceptor protein]-L-lysine = [E2 ubiquitin-conjugating enzyme]-L-cysteine + N(6)-ubiquitinyl-[acceptor protein]-L-lysine.</text>
        <dbReference type="EC" id="2.3.2.27"/>
    </reaction>
</comment>
<evidence type="ECO:0000256" key="2">
    <source>
        <dbReference type="ARBA" id="ARBA00022723"/>
    </source>
</evidence>
<evidence type="ECO:0000256" key="4">
    <source>
        <dbReference type="ARBA" id="ARBA00022833"/>
    </source>
</evidence>
<dbReference type="InterPro" id="IPR013956">
    <property type="entry name" value="E3_ubiquit_lig_Bre1"/>
</dbReference>
<evidence type="ECO:0000256" key="1">
    <source>
        <dbReference type="ARBA" id="ARBA00004123"/>
    </source>
</evidence>
<keyword evidence="4 6" id="KW-0862">Zinc</keyword>
<keyword evidence="9" id="KW-1185">Reference proteome</keyword>
<evidence type="ECO:0000256" key="6">
    <source>
        <dbReference type="RuleBase" id="RU365038"/>
    </source>
</evidence>
<dbReference type="Proteomes" id="UP000652761">
    <property type="component" value="Unassembled WGS sequence"/>
</dbReference>
<dbReference type="GO" id="GO:0006325">
    <property type="term" value="P:chromatin organization"/>
    <property type="evidence" value="ECO:0007669"/>
    <property type="project" value="UniProtKB-KW"/>
</dbReference>
<sequence length="521" mass="59304">MKRRHFSPVSPTVAAAAAAKKGTLFTCSEERKLDTTVLLYQNQKLGQQLEVQKFEYSVIENKFKQLKDEQVAYDDTLTEVNKSWNGLVDDLGSLLNRRNSIKGHDDKHCESLDEVIEQLCKTVNESHMEVKDLRLTVGDFHVKHKSLAKEVQAHRDTSAKYKAQTRRLAEELESATTELKESNCELSLLKSQKDTGHGTPFLLPALGSSCASDDGSRDRQKEVQELESAHKEMLIERDSIIWREKEVTLKMDIADVSRRASMVAESRSAELEKLILKLMDERAQLGTKLEEACREPGRKEIISEFKDMISSLPKDMETMQNQLAKHKGDASEIHSLRAEVRSVASILDRKENERNTLSRKSADQISEIQRLQATVQDLKQSCQELKVFLDMCKRESSDSRDVLESRDLEFKAWAHVQRLKSSLDEHCLELRVKAANEAEAIAQQRLATAEAEIAELRQKIESSGREIVELSEVLKSKCEEGEAYLSEIESIGQAYEDLQTQNQNLLQQITERDDYNIKVVL</sequence>
<keyword evidence="2 6" id="KW-0479">Metal-binding</keyword>
<keyword evidence="6 7" id="KW-0175">Coiled coil</keyword>
<keyword evidence="6" id="KW-0833">Ubl conjugation pathway</keyword>
<name>A0A843VQM5_COLES</name>
<evidence type="ECO:0000256" key="5">
    <source>
        <dbReference type="ARBA" id="ARBA00023242"/>
    </source>
</evidence>